<dbReference type="InterPro" id="IPR005625">
    <property type="entry name" value="PepSY-ass_TM"/>
</dbReference>
<dbReference type="Pfam" id="PF03929">
    <property type="entry name" value="PepSY_TM"/>
    <property type="match status" value="1"/>
</dbReference>
<feature type="transmembrane region" description="Helical" evidence="1">
    <location>
        <begin position="12"/>
        <end position="36"/>
    </location>
</feature>
<keyword evidence="1" id="KW-0812">Transmembrane</keyword>
<evidence type="ECO:0000313" key="3">
    <source>
        <dbReference type="Proteomes" id="UP000651085"/>
    </source>
</evidence>
<keyword evidence="3" id="KW-1185">Reference proteome</keyword>
<name>A0A926IPL2_9BACT</name>
<dbReference type="Proteomes" id="UP000651085">
    <property type="component" value="Unassembled WGS sequence"/>
</dbReference>
<sequence>MNKTFRKVCVKLHLWLGLLSGIVVFIVCITGCLYVFKEEINEATQPWRFVTPQENSVLPPSRILAVSDSVVVNKAPTAITYGEASDAVFVDYYQPEIGMTTVFLDPYNGMVLKMVSKRFDDFDFFRFILDGHRTLWLPRAIGSPIVGYSVLIFLITLITGIILWWPKHWTRNALVARLTIKRKSSFSRLNFDLHNVVGFYAAFLLIILSFTGLVFSLNWFSKAVYFITSGGKELKPYTLPISDTLRISRWKNDSLDKLYFQLREEEPAAKTFYFALPVTNDGVFRVSIVHKRGSYYRTDNLFFDQYTLASLQGTGPYAGKYTEASPADKFRRMNLEIHDGRIFGLFGKILMFCASLVGASLPVTGFIVWFRKKRKPRR</sequence>
<keyword evidence="1" id="KW-1133">Transmembrane helix</keyword>
<dbReference type="AlphaFoldDB" id="A0A926IPL2"/>
<dbReference type="RefSeq" id="WP_262434024.1">
    <property type="nucleotide sequence ID" value="NZ_JACRTF010000001.1"/>
</dbReference>
<dbReference type="PANTHER" id="PTHR34219">
    <property type="entry name" value="IRON-REGULATED INNER MEMBRANE PROTEIN-RELATED"/>
    <property type="match status" value="1"/>
</dbReference>
<evidence type="ECO:0000313" key="2">
    <source>
        <dbReference type="EMBL" id="MBC8592861.1"/>
    </source>
</evidence>
<gene>
    <name evidence="2" type="ORF">H8744_06255</name>
</gene>
<feature type="transmembrane region" description="Helical" evidence="1">
    <location>
        <begin position="349"/>
        <end position="370"/>
    </location>
</feature>
<keyword evidence="1" id="KW-0472">Membrane</keyword>
<accession>A0A926IPL2</accession>
<protein>
    <submittedName>
        <fullName evidence="2">PepSY domain-containing protein</fullName>
    </submittedName>
</protein>
<proteinExistence type="predicted"/>
<feature type="transmembrane region" description="Helical" evidence="1">
    <location>
        <begin position="197"/>
        <end position="220"/>
    </location>
</feature>
<feature type="transmembrane region" description="Helical" evidence="1">
    <location>
        <begin position="145"/>
        <end position="165"/>
    </location>
</feature>
<dbReference type="PANTHER" id="PTHR34219:SF3">
    <property type="entry name" value="BLL7967 PROTEIN"/>
    <property type="match status" value="1"/>
</dbReference>
<organism evidence="2 3">
    <name type="scientific">Jilunia laotingensis</name>
    <dbReference type="NCBI Taxonomy" id="2763675"/>
    <lineage>
        <taxon>Bacteria</taxon>
        <taxon>Pseudomonadati</taxon>
        <taxon>Bacteroidota</taxon>
        <taxon>Bacteroidia</taxon>
        <taxon>Bacteroidales</taxon>
        <taxon>Bacteroidaceae</taxon>
        <taxon>Jilunia</taxon>
    </lineage>
</organism>
<reference evidence="2" key="1">
    <citation type="submission" date="2020-08" db="EMBL/GenBank/DDBJ databases">
        <title>Genome public.</title>
        <authorList>
            <person name="Liu C."/>
            <person name="Sun Q."/>
        </authorList>
    </citation>
    <scope>NUCLEOTIDE SEQUENCE</scope>
    <source>
        <strain evidence="2">N12</strain>
    </source>
</reference>
<evidence type="ECO:0000256" key="1">
    <source>
        <dbReference type="SAM" id="Phobius"/>
    </source>
</evidence>
<comment type="caution">
    <text evidence="2">The sequence shown here is derived from an EMBL/GenBank/DDBJ whole genome shotgun (WGS) entry which is preliminary data.</text>
</comment>
<dbReference type="EMBL" id="JACRTF010000001">
    <property type="protein sequence ID" value="MBC8592861.1"/>
    <property type="molecule type" value="Genomic_DNA"/>
</dbReference>